<keyword evidence="1" id="KW-0812">Transmembrane</keyword>
<keyword evidence="1" id="KW-0472">Membrane</keyword>
<evidence type="ECO:0000313" key="3">
    <source>
        <dbReference type="Proteomes" id="UP000606003"/>
    </source>
</evidence>
<evidence type="ECO:0008006" key="4">
    <source>
        <dbReference type="Google" id="ProtNLM"/>
    </source>
</evidence>
<evidence type="ECO:0000256" key="1">
    <source>
        <dbReference type="SAM" id="Phobius"/>
    </source>
</evidence>
<evidence type="ECO:0000313" key="2">
    <source>
        <dbReference type="EMBL" id="MBD2720524.1"/>
    </source>
</evidence>
<keyword evidence="3" id="KW-1185">Reference proteome</keyword>
<reference evidence="2 3" key="1">
    <citation type="submission" date="2020-09" db="EMBL/GenBank/DDBJ databases">
        <authorList>
            <person name="Kim M.K."/>
        </authorList>
    </citation>
    <scope>NUCLEOTIDE SEQUENCE [LARGE SCALE GENOMIC DNA]</scope>
    <source>
        <strain evidence="2 3">BT189</strain>
    </source>
</reference>
<protein>
    <recommendedName>
        <fullName evidence="4">DUF3592 domain-containing protein</fullName>
    </recommendedName>
</protein>
<accession>A0ABR8JRE8</accession>
<keyword evidence="1" id="KW-1133">Transmembrane helix</keyword>
<proteinExistence type="predicted"/>
<dbReference type="Proteomes" id="UP000606003">
    <property type="component" value="Unassembled WGS sequence"/>
</dbReference>
<feature type="transmembrane region" description="Helical" evidence="1">
    <location>
        <begin position="12"/>
        <end position="39"/>
    </location>
</feature>
<name>A0ABR8JRE8_9BACT</name>
<organism evidence="2 3">
    <name type="scientific">Hymenobacter armeniacus</name>
    <dbReference type="NCBI Taxonomy" id="2771358"/>
    <lineage>
        <taxon>Bacteria</taxon>
        <taxon>Pseudomonadati</taxon>
        <taxon>Bacteroidota</taxon>
        <taxon>Cytophagia</taxon>
        <taxon>Cytophagales</taxon>
        <taxon>Hymenobacteraceae</taxon>
        <taxon>Hymenobacter</taxon>
    </lineage>
</organism>
<comment type="caution">
    <text evidence="2">The sequence shown here is derived from an EMBL/GenBank/DDBJ whole genome shotgun (WGS) entry which is preliminary data.</text>
</comment>
<sequence>MRLTLSEKLQIFFGSLSFLAGLAFSATGVVLTCFLWPIVDFSSVWFLAQPVAQTSGIITSANLTSLSDGDDEESIWEINYRFRTAGHLYQGHSYSSSHTVAPGTAVQVEYVKNQPRFSRISGTSGAPYPLWALIPTISCLVSGLQMLRKGISYCTQSIAIADDIQVAPAICARVKPCASRSDDEEKIFTAHYTYFFEGREYEYLHEVSLDELRKLNEQEELALQRAAPANAMLIANLPRLVRNRLRLSSFPT</sequence>
<dbReference type="RefSeq" id="WP_190921818.1">
    <property type="nucleotide sequence ID" value="NZ_JACXAC010000001.1"/>
</dbReference>
<gene>
    <name evidence="2" type="ORF">IC234_00175</name>
</gene>
<dbReference type="EMBL" id="JACXAC010000001">
    <property type="protein sequence ID" value="MBD2720524.1"/>
    <property type="molecule type" value="Genomic_DNA"/>
</dbReference>